<feature type="region of interest" description="Disordered" evidence="6">
    <location>
        <begin position="526"/>
        <end position="548"/>
    </location>
</feature>
<dbReference type="FunFam" id="3.50.7.10:FF:000001">
    <property type="entry name" value="60 kDa chaperonin"/>
    <property type="match status" value="1"/>
</dbReference>
<dbReference type="InterPro" id="IPR027413">
    <property type="entry name" value="GROEL-like_equatorial_sf"/>
</dbReference>
<dbReference type="GO" id="GO:0042026">
    <property type="term" value="P:protein refolding"/>
    <property type="evidence" value="ECO:0007669"/>
    <property type="project" value="UniProtKB-UniRule"/>
</dbReference>
<keyword evidence="3" id="KW-0067">ATP-binding</keyword>
<feature type="binding site" evidence="3">
    <location>
        <position position="413"/>
    </location>
    <ligand>
        <name>ATP</name>
        <dbReference type="ChEBI" id="CHEBI:30616"/>
    </ligand>
</feature>
<evidence type="ECO:0000313" key="8">
    <source>
        <dbReference type="Proteomes" id="UP000010467"/>
    </source>
</evidence>
<feature type="binding site" evidence="3">
    <location>
        <position position="50"/>
    </location>
    <ligand>
        <name>ATP</name>
        <dbReference type="ChEBI" id="CHEBI:30616"/>
    </ligand>
</feature>
<dbReference type="SUPFAM" id="SSF48592">
    <property type="entry name" value="GroEL equatorial domain-like"/>
    <property type="match status" value="1"/>
</dbReference>
<dbReference type="HOGENOM" id="CLU_016503_3_0_0"/>
<dbReference type="Gene3D" id="1.10.560.10">
    <property type="entry name" value="GroEL-like equatorial domain"/>
    <property type="match status" value="1"/>
</dbReference>
<organism evidence="7 8">
    <name type="scientific">Deinococcus peraridilitoris (strain DSM 19664 / LMG 22246 / CIP 109416 / KR-200)</name>
    <dbReference type="NCBI Taxonomy" id="937777"/>
    <lineage>
        <taxon>Bacteria</taxon>
        <taxon>Thermotogati</taxon>
        <taxon>Deinococcota</taxon>
        <taxon>Deinococci</taxon>
        <taxon>Deinococcales</taxon>
        <taxon>Deinococcaceae</taxon>
        <taxon>Deinococcus</taxon>
    </lineage>
</organism>
<dbReference type="NCBIfam" id="NF009488">
    <property type="entry name" value="PRK12850.1"/>
    <property type="match status" value="1"/>
</dbReference>
<feature type="binding site" evidence="3">
    <location>
        <begin position="86"/>
        <end position="90"/>
    </location>
    <ligand>
        <name>ATP</name>
        <dbReference type="ChEBI" id="CHEBI:30616"/>
    </ligand>
</feature>
<sequence>MAKQLVFEENARRALERGVNAVANAVKVTLGPRGRNVVIEKKFGSPTITKDGVTVAKEVELEDKLENIGAQLLKEIASKTNDITGDGTTTATVLGQAIVKEGLRNVAAGANPLALKRGIDKAVAVAVEEIRKLAVPVEDSDAIRKVAGISANDDTVGQEIANAMDKVGKEGVITIEESRGFDTEVDVVEGMQFDKGYINPYFVTNTDKMEAQLEEPYILIYEKKVGALKDLLPVLEKVAQTGRPLLIIAEDVEGEALATLVVNKLRGTLNIAAVKAPGFGDRRKEMLRDIAAVTGGQVITEDLGYKLENTTMEMLGRAKRIRITKDETTIIDGYGSQEEIDARVGAIKSELEGTDSDYAKEKLQERLAKLAGGVAVIRVGAATETELKEKKHRYEDALSTARSAVEEGIVAGGGTTLLRLIPPLRTLADSMEGDEATGARILIRALEEPARQIAANAGFEGSVAVNAIVNHASPRYGYNAANGQFVDDMIAEGIVDPAKVTRTALQNAASIGGLILTTEAIVSDRPEKAAAAPAGGGMGGGDMGGMDF</sequence>
<dbReference type="GO" id="GO:0005524">
    <property type="term" value="F:ATP binding"/>
    <property type="evidence" value="ECO:0007669"/>
    <property type="project" value="UniProtKB-UniRule"/>
</dbReference>
<evidence type="ECO:0000313" key="7">
    <source>
        <dbReference type="EMBL" id="AFZ68143.1"/>
    </source>
</evidence>
<protein>
    <recommendedName>
        <fullName evidence="3">Chaperonin GroEL</fullName>
        <ecNumber evidence="3">5.6.1.7</ecNumber>
    </recommendedName>
    <alternativeName>
        <fullName evidence="3">60 kDa chaperonin</fullName>
    </alternativeName>
    <alternativeName>
        <fullName evidence="3">Chaperonin-60</fullName>
        <shortName evidence="3">Cpn60</shortName>
    </alternativeName>
</protein>
<comment type="function">
    <text evidence="3 5">Together with its co-chaperonin GroES, plays an essential role in assisting protein folding. The GroEL-GroES system forms a nano-cage that allows encapsulation of the non-native substrate proteins and provides a physical environment optimized to promote and accelerate protein folding.</text>
</comment>
<dbReference type="EC" id="5.6.1.7" evidence="3"/>
<evidence type="ECO:0000256" key="2">
    <source>
        <dbReference type="ARBA" id="ARBA00023186"/>
    </source>
</evidence>
<dbReference type="GO" id="GO:0140662">
    <property type="term" value="F:ATP-dependent protein folding chaperone"/>
    <property type="evidence" value="ECO:0007669"/>
    <property type="project" value="InterPro"/>
</dbReference>
<dbReference type="Gene3D" id="3.50.7.10">
    <property type="entry name" value="GroEL"/>
    <property type="match status" value="1"/>
</dbReference>
<dbReference type="PATRIC" id="fig|937777.3.peg.2688"/>
<feature type="binding site" evidence="3">
    <location>
        <begin position="479"/>
        <end position="481"/>
    </location>
    <ligand>
        <name>ATP</name>
        <dbReference type="ChEBI" id="CHEBI:30616"/>
    </ligand>
</feature>
<dbReference type="eggNOG" id="COG0459">
    <property type="taxonomic scope" value="Bacteria"/>
</dbReference>
<dbReference type="InterPro" id="IPR002423">
    <property type="entry name" value="Cpn60/GroEL/TCP-1"/>
</dbReference>
<dbReference type="EMBL" id="CP003382">
    <property type="protein sequence ID" value="AFZ68143.1"/>
    <property type="molecule type" value="Genomic_DNA"/>
</dbReference>
<dbReference type="OrthoDB" id="9766614at2"/>
<dbReference type="GO" id="GO:0051082">
    <property type="term" value="F:unfolded protein binding"/>
    <property type="evidence" value="ECO:0007669"/>
    <property type="project" value="UniProtKB-UniRule"/>
</dbReference>
<dbReference type="Gene3D" id="3.30.260.10">
    <property type="entry name" value="TCP-1-like chaperonin intermediate domain"/>
    <property type="match status" value="1"/>
</dbReference>
<feature type="binding site" evidence="3">
    <location>
        <position position="496"/>
    </location>
    <ligand>
        <name>ATP</name>
        <dbReference type="ChEBI" id="CHEBI:30616"/>
    </ligand>
</feature>
<keyword evidence="8" id="KW-1185">Reference proteome</keyword>
<dbReference type="InterPro" id="IPR027409">
    <property type="entry name" value="GroEL-like_apical_dom_sf"/>
</dbReference>
<proteinExistence type="inferred from homology"/>
<dbReference type="SUPFAM" id="SSF54849">
    <property type="entry name" value="GroEL-intermediate domain like"/>
    <property type="match status" value="1"/>
</dbReference>
<dbReference type="PANTHER" id="PTHR45633">
    <property type="entry name" value="60 KDA HEAT SHOCK PROTEIN, MITOCHONDRIAL"/>
    <property type="match status" value="1"/>
</dbReference>
<feature type="binding site" evidence="3">
    <location>
        <begin position="29"/>
        <end position="32"/>
    </location>
    <ligand>
        <name>ATP</name>
        <dbReference type="ChEBI" id="CHEBI:30616"/>
    </ligand>
</feature>
<evidence type="ECO:0000256" key="5">
    <source>
        <dbReference type="RuleBase" id="RU000419"/>
    </source>
</evidence>
<evidence type="ECO:0000256" key="4">
    <source>
        <dbReference type="RuleBase" id="RU000418"/>
    </source>
</evidence>
<evidence type="ECO:0000256" key="6">
    <source>
        <dbReference type="SAM" id="MobiDB-lite"/>
    </source>
</evidence>
<dbReference type="HAMAP" id="MF_00600">
    <property type="entry name" value="CH60"/>
    <property type="match status" value="1"/>
</dbReference>
<dbReference type="InterPro" id="IPR027410">
    <property type="entry name" value="TCP-1-like_intermed_sf"/>
</dbReference>
<evidence type="ECO:0000256" key="3">
    <source>
        <dbReference type="HAMAP-Rule" id="MF_00600"/>
    </source>
</evidence>
<accession>L0A2P0</accession>
<reference evidence="8" key="1">
    <citation type="submission" date="2012-03" db="EMBL/GenBank/DDBJ databases">
        <title>Complete sequence of chromosome of Deinococcus peraridilitoris DSM 19664.</title>
        <authorList>
            <person name="Lucas S."/>
            <person name="Copeland A."/>
            <person name="Lapidus A."/>
            <person name="Glavina del Rio T."/>
            <person name="Dalin E."/>
            <person name="Tice H."/>
            <person name="Bruce D."/>
            <person name="Goodwin L."/>
            <person name="Pitluck S."/>
            <person name="Peters L."/>
            <person name="Mikhailova N."/>
            <person name="Lu M."/>
            <person name="Kyrpides N."/>
            <person name="Mavromatis K."/>
            <person name="Ivanova N."/>
            <person name="Brettin T."/>
            <person name="Detter J.C."/>
            <person name="Han C."/>
            <person name="Larimer F."/>
            <person name="Land M."/>
            <person name="Hauser L."/>
            <person name="Markowitz V."/>
            <person name="Cheng J.-F."/>
            <person name="Hugenholtz P."/>
            <person name="Woyke T."/>
            <person name="Wu D."/>
            <person name="Pukall R."/>
            <person name="Steenblock K."/>
            <person name="Brambilla E."/>
            <person name="Klenk H.-P."/>
            <person name="Eisen J.A."/>
        </authorList>
    </citation>
    <scope>NUCLEOTIDE SEQUENCE [LARGE SCALE GENOMIC DNA]</scope>
    <source>
        <strain evidence="8">DSM 19664 / LMG 22246 / CIP 109416 / KR-200</strain>
    </source>
</reference>
<comment type="similarity">
    <text evidence="1 3 4">Belongs to the chaperonin (HSP60) family.</text>
</comment>
<dbReference type="SUPFAM" id="SSF52029">
    <property type="entry name" value="GroEL apical domain-like"/>
    <property type="match status" value="1"/>
</dbReference>
<evidence type="ECO:0000256" key="1">
    <source>
        <dbReference type="ARBA" id="ARBA00006607"/>
    </source>
</evidence>
<dbReference type="Pfam" id="PF00118">
    <property type="entry name" value="Cpn60_TCP1"/>
    <property type="match status" value="1"/>
</dbReference>
<dbReference type="PRINTS" id="PR00298">
    <property type="entry name" value="CHAPERONIN60"/>
</dbReference>
<feature type="compositionally biased region" description="Gly residues" evidence="6">
    <location>
        <begin position="534"/>
        <end position="548"/>
    </location>
</feature>
<dbReference type="RefSeq" id="WP_015236445.1">
    <property type="nucleotide sequence ID" value="NC_019793.1"/>
</dbReference>
<keyword evidence="2 3" id="KW-0143">Chaperone</keyword>
<dbReference type="GO" id="GO:0005737">
    <property type="term" value="C:cytoplasm"/>
    <property type="evidence" value="ECO:0007669"/>
    <property type="project" value="UniProtKB-SubCell"/>
</dbReference>
<name>L0A2P0_DEIPD</name>
<keyword evidence="3" id="KW-0547">Nucleotide-binding</keyword>
<dbReference type="InterPro" id="IPR001844">
    <property type="entry name" value="Cpn60/GroEL"/>
</dbReference>
<dbReference type="NCBIfam" id="NF009489">
    <property type="entry name" value="PRK12851.1"/>
    <property type="match status" value="1"/>
</dbReference>
<gene>
    <name evidence="3" type="primary">groEL</name>
    <name evidence="3" type="synonym">groL</name>
    <name evidence="7" type="ordered locus">Deipe_2678</name>
</gene>
<dbReference type="GO" id="GO:0016853">
    <property type="term" value="F:isomerase activity"/>
    <property type="evidence" value="ECO:0007669"/>
    <property type="project" value="UniProtKB-KW"/>
</dbReference>
<dbReference type="CDD" id="cd03344">
    <property type="entry name" value="GroEL"/>
    <property type="match status" value="1"/>
</dbReference>
<dbReference type="AlphaFoldDB" id="L0A2P0"/>
<dbReference type="NCBIfam" id="NF000592">
    <property type="entry name" value="PRK00013.1"/>
    <property type="match status" value="1"/>
</dbReference>
<dbReference type="STRING" id="937777.Deipe_2678"/>
<dbReference type="NCBIfam" id="TIGR02348">
    <property type="entry name" value="GroEL"/>
    <property type="match status" value="1"/>
</dbReference>
<keyword evidence="3" id="KW-0963">Cytoplasm</keyword>
<comment type="subcellular location">
    <subcellularLocation>
        <location evidence="3">Cytoplasm</location>
    </subcellularLocation>
</comment>
<comment type="subunit">
    <text evidence="3 5">Forms a cylinder of 14 subunits composed of two heptameric rings stacked back-to-back. Interacts with the co-chaperonin GroES.</text>
</comment>
<dbReference type="NCBIfam" id="NF009487">
    <property type="entry name" value="PRK12849.1"/>
    <property type="match status" value="1"/>
</dbReference>
<dbReference type="KEGG" id="dpd:Deipe_2678"/>
<keyword evidence="3" id="KW-0413">Isomerase</keyword>
<dbReference type="Proteomes" id="UP000010467">
    <property type="component" value="Chromosome"/>
</dbReference>